<sequence length="71" mass="8429">MLLWELSFQKIPYVNMKIEQIRNQILECKRGNFNWKPEKPKIKCFQEGLQKVTTSAYDNNDDLSSNSNSFK</sequence>
<accession>A0A9N9JE74</accession>
<reference evidence="1" key="1">
    <citation type="submission" date="2021-06" db="EMBL/GenBank/DDBJ databases">
        <authorList>
            <person name="Kallberg Y."/>
            <person name="Tangrot J."/>
            <person name="Rosling A."/>
        </authorList>
    </citation>
    <scope>NUCLEOTIDE SEQUENCE</scope>
    <source>
        <strain evidence="1">MA453B</strain>
    </source>
</reference>
<proteinExistence type="predicted"/>
<dbReference type="AlphaFoldDB" id="A0A9N9JE74"/>
<dbReference type="EMBL" id="CAJVPY010020370">
    <property type="protein sequence ID" value="CAG8775293.1"/>
    <property type="molecule type" value="Genomic_DNA"/>
</dbReference>
<evidence type="ECO:0000313" key="2">
    <source>
        <dbReference type="Proteomes" id="UP000789405"/>
    </source>
</evidence>
<comment type="caution">
    <text evidence="1">The sequence shown here is derived from an EMBL/GenBank/DDBJ whole genome shotgun (WGS) entry which is preliminary data.</text>
</comment>
<keyword evidence="2" id="KW-1185">Reference proteome</keyword>
<organism evidence="1 2">
    <name type="scientific">Dentiscutata erythropus</name>
    <dbReference type="NCBI Taxonomy" id="1348616"/>
    <lineage>
        <taxon>Eukaryota</taxon>
        <taxon>Fungi</taxon>
        <taxon>Fungi incertae sedis</taxon>
        <taxon>Mucoromycota</taxon>
        <taxon>Glomeromycotina</taxon>
        <taxon>Glomeromycetes</taxon>
        <taxon>Diversisporales</taxon>
        <taxon>Gigasporaceae</taxon>
        <taxon>Dentiscutata</taxon>
    </lineage>
</organism>
<evidence type="ECO:0000313" key="1">
    <source>
        <dbReference type="EMBL" id="CAG8775293.1"/>
    </source>
</evidence>
<dbReference type="Proteomes" id="UP000789405">
    <property type="component" value="Unassembled WGS sequence"/>
</dbReference>
<protein>
    <submittedName>
        <fullName evidence="1">732_t:CDS:1</fullName>
    </submittedName>
</protein>
<gene>
    <name evidence="1" type="ORF">DERYTH_LOCUS19095</name>
</gene>
<name>A0A9N9JE74_9GLOM</name>